<dbReference type="CDD" id="cd10449">
    <property type="entry name" value="GIY-YIG_SLX1_like"/>
    <property type="match status" value="1"/>
</dbReference>
<dbReference type="AlphaFoldDB" id="A0AAF0CMH8"/>
<organism evidence="2 3">
    <name type="scientific">Synoicihabitans lomoniglobus</name>
    <dbReference type="NCBI Taxonomy" id="2909285"/>
    <lineage>
        <taxon>Bacteria</taxon>
        <taxon>Pseudomonadati</taxon>
        <taxon>Verrucomicrobiota</taxon>
        <taxon>Opitutia</taxon>
        <taxon>Opitutales</taxon>
        <taxon>Opitutaceae</taxon>
        <taxon>Synoicihabitans</taxon>
    </lineage>
</organism>
<dbReference type="RefSeq" id="WP_330931725.1">
    <property type="nucleotide sequence ID" value="NZ_CP119075.1"/>
</dbReference>
<accession>A0AAF0CMH8</accession>
<proteinExistence type="predicted"/>
<dbReference type="PROSITE" id="PS50164">
    <property type="entry name" value="GIY_YIG"/>
    <property type="match status" value="1"/>
</dbReference>
<name>A0AAF0CMH8_9BACT</name>
<dbReference type="Pfam" id="PF01541">
    <property type="entry name" value="GIY-YIG"/>
    <property type="match status" value="1"/>
</dbReference>
<dbReference type="EMBL" id="CP119075">
    <property type="protein sequence ID" value="WED63050.1"/>
    <property type="molecule type" value="Genomic_DNA"/>
</dbReference>
<feature type="domain" description="GIY-YIG" evidence="1">
    <location>
        <begin position="1"/>
        <end position="76"/>
    </location>
</feature>
<dbReference type="Gene3D" id="3.40.1440.10">
    <property type="entry name" value="GIY-YIG endonuclease"/>
    <property type="match status" value="1"/>
</dbReference>
<sequence length="80" mass="9182">MHYVYQIESISHAGERYIGSTADLKARLIKHNEGGSPHTAKYRPWKLVSYQAFESPEKARAFEAYLKSGSGRAFAQRHIW</sequence>
<keyword evidence="3" id="KW-1185">Reference proteome</keyword>
<dbReference type="SUPFAM" id="SSF82771">
    <property type="entry name" value="GIY-YIG endonuclease"/>
    <property type="match status" value="1"/>
</dbReference>
<evidence type="ECO:0000313" key="2">
    <source>
        <dbReference type="EMBL" id="WED63050.1"/>
    </source>
</evidence>
<dbReference type="InterPro" id="IPR035901">
    <property type="entry name" value="GIY-YIG_endonuc_sf"/>
</dbReference>
<evidence type="ECO:0000259" key="1">
    <source>
        <dbReference type="PROSITE" id="PS50164"/>
    </source>
</evidence>
<dbReference type="InterPro" id="IPR000305">
    <property type="entry name" value="GIY-YIG_endonuc"/>
</dbReference>
<evidence type="ECO:0000313" key="3">
    <source>
        <dbReference type="Proteomes" id="UP001218638"/>
    </source>
</evidence>
<gene>
    <name evidence="2" type="ORF">PXH66_11980</name>
</gene>
<protein>
    <submittedName>
        <fullName evidence="2">GIY-YIG nuclease family protein</fullName>
    </submittedName>
</protein>
<reference evidence="2" key="1">
    <citation type="submission" date="2023-03" db="EMBL/GenBank/DDBJ databases">
        <title>Lomoglobus Profundus gen. nov., sp. nov., a novel member of the phylum Verrucomicrobia, isolated from deep-marine sediment of South China Sea.</title>
        <authorList>
            <person name="Ahmad T."/>
            <person name="Ishaq S.E."/>
            <person name="Wang F."/>
        </authorList>
    </citation>
    <scope>NUCLEOTIDE SEQUENCE</scope>
    <source>
        <strain evidence="2">LMO-M01</strain>
    </source>
</reference>
<dbReference type="KEGG" id="slom:PXH66_11980"/>
<dbReference type="Proteomes" id="UP001218638">
    <property type="component" value="Chromosome"/>
</dbReference>